<organism evidence="7 8">
    <name type="scientific">Dimorphilus gyrociliatus</name>
    <dbReference type="NCBI Taxonomy" id="2664684"/>
    <lineage>
        <taxon>Eukaryota</taxon>
        <taxon>Metazoa</taxon>
        <taxon>Spiralia</taxon>
        <taxon>Lophotrochozoa</taxon>
        <taxon>Annelida</taxon>
        <taxon>Polychaeta</taxon>
        <taxon>Polychaeta incertae sedis</taxon>
        <taxon>Dinophilidae</taxon>
        <taxon>Dimorphilus</taxon>
    </lineage>
</organism>
<dbReference type="PROSITE" id="PS50850">
    <property type="entry name" value="MFS"/>
    <property type="match status" value="1"/>
</dbReference>
<dbReference type="AlphaFoldDB" id="A0A7I8VF43"/>
<comment type="subcellular location">
    <subcellularLocation>
        <location evidence="1">Membrane</location>
        <topology evidence="1">Multi-pass membrane protein</topology>
    </subcellularLocation>
</comment>
<keyword evidence="3 5" id="KW-1133">Transmembrane helix</keyword>
<feature type="transmembrane region" description="Helical" evidence="5">
    <location>
        <begin position="84"/>
        <end position="106"/>
    </location>
</feature>
<proteinExistence type="predicted"/>
<dbReference type="InterPro" id="IPR020846">
    <property type="entry name" value="MFS_dom"/>
</dbReference>
<feature type="transmembrane region" description="Helical" evidence="5">
    <location>
        <begin position="230"/>
        <end position="250"/>
    </location>
</feature>
<dbReference type="InterPro" id="IPR036259">
    <property type="entry name" value="MFS_trans_sf"/>
</dbReference>
<dbReference type="Pfam" id="PF00083">
    <property type="entry name" value="Sugar_tr"/>
    <property type="match status" value="1"/>
</dbReference>
<dbReference type="Gene3D" id="1.20.1250.20">
    <property type="entry name" value="MFS general substrate transporter like domains"/>
    <property type="match status" value="1"/>
</dbReference>
<reference evidence="7 8" key="1">
    <citation type="submission" date="2020-08" db="EMBL/GenBank/DDBJ databases">
        <authorList>
            <person name="Hejnol A."/>
        </authorList>
    </citation>
    <scope>NUCLEOTIDE SEQUENCE [LARGE SCALE GENOMIC DNA]</scope>
</reference>
<dbReference type="PANTHER" id="PTHR24064">
    <property type="entry name" value="SOLUTE CARRIER FAMILY 22 MEMBER"/>
    <property type="match status" value="1"/>
</dbReference>
<gene>
    <name evidence="7" type="ORF">DGYR_LOCUS3606</name>
</gene>
<evidence type="ECO:0000259" key="6">
    <source>
        <dbReference type="PROSITE" id="PS50850"/>
    </source>
</evidence>
<evidence type="ECO:0000256" key="5">
    <source>
        <dbReference type="SAM" id="Phobius"/>
    </source>
</evidence>
<keyword evidence="4 5" id="KW-0472">Membrane</keyword>
<dbReference type="OrthoDB" id="3936150at2759"/>
<name>A0A7I8VF43_9ANNE</name>
<dbReference type="SUPFAM" id="SSF103473">
    <property type="entry name" value="MFS general substrate transporter"/>
    <property type="match status" value="1"/>
</dbReference>
<feature type="transmembrane region" description="Helical" evidence="5">
    <location>
        <begin position="145"/>
        <end position="163"/>
    </location>
</feature>
<keyword evidence="8" id="KW-1185">Reference proteome</keyword>
<feature type="transmembrane region" description="Helical" evidence="5">
    <location>
        <begin position="296"/>
        <end position="315"/>
    </location>
</feature>
<dbReference type="GO" id="GO:0022857">
    <property type="term" value="F:transmembrane transporter activity"/>
    <property type="evidence" value="ECO:0007669"/>
    <property type="project" value="InterPro"/>
</dbReference>
<evidence type="ECO:0000313" key="8">
    <source>
        <dbReference type="Proteomes" id="UP000549394"/>
    </source>
</evidence>
<feature type="transmembrane region" description="Helical" evidence="5">
    <location>
        <begin position="46"/>
        <end position="64"/>
    </location>
</feature>
<feature type="transmembrane region" description="Helical" evidence="5">
    <location>
        <begin position="22"/>
        <end position="39"/>
    </location>
</feature>
<dbReference type="Proteomes" id="UP000549394">
    <property type="component" value="Unassembled WGS sequence"/>
</dbReference>
<dbReference type="GO" id="GO:0016020">
    <property type="term" value="C:membrane"/>
    <property type="evidence" value="ECO:0007669"/>
    <property type="project" value="UniProtKB-SubCell"/>
</dbReference>
<evidence type="ECO:0000313" key="7">
    <source>
        <dbReference type="EMBL" id="CAD5114786.1"/>
    </source>
</evidence>
<feature type="transmembrane region" description="Helical" evidence="5">
    <location>
        <begin position="382"/>
        <end position="402"/>
    </location>
</feature>
<evidence type="ECO:0000256" key="3">
    <source>
        <dbReference type="ARBA" id="ARBA00022989"/>
    </source>
</evidence>
<evidence type="ECO:0000256" key="1">
    <source>
        <dbReference type="ARBA" id="ARBA00004141"/>
    </source>
</evidence>
<feature type="domain" description="Major facilitator superfamily (MFS) profile" evidence="6">
    <location>
        <begin position="1"/>
        <end position="407"/>
    </location>
</feature>
<feature type="transmembrane region" description="Helical" evidence="5">
    <location>
        <begin position="262"/>
        <end position="284"/>
    </location>
</feature>
<comment type="caution">
    <text evidence="7">The sequence shown here is derived from an EMBL/GenBank/DDBJ whole genome shotgun (WGS) entry which is preliminary data.</text>
</comment>
<sequence>MILNPEYNQVCSKSWLNQFSSTVYIGGIFIGSSCCGFLSDRFGRKVVLGIGTLLHMGFGIGGAYAPNTALFLIFRFFQSIGSNFTFIAGFVLGQIEIYTALCLTVMELIGPIYRESAGILYQFFFSIGFMILPGIAYFIRQVERLQLTLSLSILPSFLLLLILPESPRWLFSKGRFEESKKLLEKVARINNKTLPDLDLKAIYENERADNPEKANEKSVTLSDMLKSRQVALELFICSIAWFTNSLVYYGLSLNTGTLSGSIFLNTFLSGIVEIPAHIICIFGLKYYGRVPTFSGAFLFAGVTSIANVFAIAFNAPQALQTTLSMMGKASITVSFDVAYVLSAELFPTPIRALSLGICSSVSRISGMASPYVGGSLQKVQKYLPALIFGVFGFASFALTVLLPETSGKPMPDTLEEAEAIGRVGCRFCRKKTGSVEPEKNNS</sequence>
<evidence type="ECO:0000256" key="4">
    <source>
        <dbReference type="ARBA" id="ARBA00023136"/>
    </source>
</evidence>
<dbReference type="InterPro" id="IPR005828">
    <property type="entry name" value="MFS_sugar_transport-like"/>
</dbReference>
<evidence type="ECO:0000256" key="2">
    <source>
        <dbReference type="ARBA" id="ARBA00022692"/>
    </source>
</evidence>
<feature type="transmembrane region" description="Helical" evidence="5">
    <location>
        <begin position="118"/>
        <end position="139"/>
    </location>
</feature>
<protein>
    <submittedName>
        <fullName evidence="7">DgyrCDS3828</fullName>
    </submittedName>
</protein>
<keyword evidence="2 5" id="KW-0812">Transmembrane</keyword>
<accession>A0A7I8VF43</accession>
<dbReference type="EMBL" id="CAJFCJ010000005">
    <property type="protein sequence ID" value="CAD5114786.1"/>
    <property type="molecule type" value="Genomic_DNA"/>
</dbReference>